<sequence>MTQLIETEAWVLHPGMSAQAEPAHLVKENFVLPSRRERDILVEPLFGCWEANMGHALERLPIDVCKQRKEAKVVVGNAGVVRILDTYSQNARLKPGQICMLLSAAWPSGHRAAWPDNFARAAHGYDAPGTVGLLAKQTWIPEPQLLPISENSRLSLPEWAAFSLRYVTAWANWKLAHGTYRLMQDEREDPQPRLLAWGGGVSLGIAELARDAGYRCAMLASGQERLALLKKQGLKALDRQPFKDLDFNPKRYQQDTEYKMRYLTAEKAFCELIQEWSEGKGAAIAIDLIGEPVFRATLKVLGWPGVISTAGWKEGMNISLNRALECMAYHQHLHTHYARPREAMEAMQYAETKHWKPSLDQKIYAWDQLPELVEDYRKGQTGYFPIFSVNPV</sequence>
<proteinExistence type="predicted"/>
<comment type="caution">
    <text evidence="1">The sequence shown here is derived from an EMBL/GenBank/DDBJ whole genome shotgun (WGS) entry which is preliminary data.</text>
</comment>
<name>A0A2M7G5K3_9BACT</name>
<protein>
    <submittedName>
        <fullName evidence="1">Zinc-binding dehydrogenase</fullName>
    </submittedName>
</protein>
<dbReference type="SUPFAM" id="SSF51735">
    <property type="entry name" value="NAD(P)-binding Rossmann-fold domains"/>
    <property type="match status" value="1"/>
</dbReference>
<organism evidence="1 2">
    <name type="scientific">bacterium (Candidatus Blackallbacteria) CG17_big_fil_post_rev_8_21_14_2_50_48_46</name>
    <dbReference type="NCBI Taxonomy" id="2014261"/>
    <lineage>
        <taxon>Bacteria</taxon>
        <taxon>Candidatus Blackallbacteria</taxon>
    </lineage>
</organism>
<dbReference type="PANTHER" id="PTHR45033:SF2">
    <property type="entry name" value="ZINC-TYPE ALCOHOL DEHYDROGENASE-LIKE PROTEIN C1773.06C"/>
    <property type="match status" value="1"/>
</dbReference>
<dbReference type="InterPro" id="IPR036291">
    <property type="entry name" value="NAD(P)-bd_dom_sf"/>
</dbReference>
<evidence type="ECO:0000313" key="2">
    <source>
        <dbReference type="Proteomes" id="UP000231019"/>
    </source>
</evidence>
<dbReference type="EMBL" id="PFFQ01000026">
    <property type="protein sequence ID" value="PIW17206.1"/>
    <property type="molecule type" value="Genomic_DNA"/>
</dbReference>
<gene>
    <name evidence="1" type="ORF">COW36_09550</name>
</gene>
<dbReference type="PANTHER" id="PTHR45033">
    <property type="match status" value="1"/>
</dbReference>
<reference evidence="1 2" key="1">
    <citation type="submission" date="2017-09" db="EMBL/GenBank/DDBJ databases">
        <title>Depth-based differentiation of microbial function through sediment-hosted aquifers and enrichment of novel symbionts in the deep terrestrial subsurface.</title>
        <authorList>
            <person name="Probst A.J."/>
            <person name="Ladd B."/>
            <person name="Jarett J.K."/>
            <person name="Geller-Mcgrath D.E."/>
            <person name="Sieber C.M."/>
            <person name="Emerson J.B."/>
            <person name="Anantharaman K."/>
            <person name="Thomas B.C."/>
            <person name="Malmstrom R."/>
            <person name="Stieglmeier M."/>
            <person name="Klingl A."/>
            <person name="Woyke T."/>
            <person name="Ryan C.M."/>
            <person name="Banfield J.F."/>
        </authorList>
    </citation>
    <scope>NUCLEOTIDE SEQUENCE [LARGE SCALE GENOMIC DNA]</scope>
    <source>
        <strain evidence="1">CG17_big_fil_post_rev_8_21_14_2_50_48_46</strain>
    </source>
</reference>
<dbReference type="InterPro" id="IPR052711">
    <property type="entry name" value="Zinc_ADH-like"/>
</dbReference>
<evidence type="ECO:0000313" key="1">
    <source>
        <dbReference type="EMBL" id="PIW17206.1"/>
    </source>
</evidence>
<dbReference type="Gene3D" id="3.90.180.10">
    <property type="entry name" value="Medium-chain alcohol dehydrogenases, catalytic domain"/>
    <property type="match status" value="1"/>
</dbReference>
<dbReference type="Proteomes" id="UP000231019">
    <property type="component" value="Unassembled WGS sequence"/>
</dbReference>
<accession>A0A2M7G5K3</accession>
<dbReference type="Gene3D" id="3.40.50.720">
    <property type="entry name" value="NAD(P)-binding Rossmann-like Domain"/>
    <property type="match status" value="1"/>
</dbReference>
<dbReference type="AlphaFoldDB" id="A0A2M7G5K3"/>